<dbReference type="Gene3D" id="3.90.870.50">
    <property type="match status" value="1"/>
</dbReference>
<comment type="pathway">
    <text evidence="1">Protein modification; [NiFe] hydrogenase maturation.</text>
</comment>
<dbReference type="Pfam" id="PF07503">
    <property type="entry name" value="zf-HYPF"/>
    <property type="match status" value="2"/>
</dbReference>
<evidence type="ECO:0000256" key="9">
    <source>
        <dbReference type="ARBA" id="ARBA00048220"/>
    </source>
</evidence>
<keyword evidence="15" id="KW-1185">Reference proteome</keyword>
<evidence type="ECO:0000313" key="14">
    <source>
        <dbReference type="EMBL" id="MBM7621233.1"/>
    </source>
</evidence>
<dbReference type="Pfam" id="PF17788">
    <property type="entry name" value="HypF_C"/>
    <property type="match status" value="1"/>
</dbReference>
<dbReference type="InterPro" id="IPR036046">
    <property type="entry name" value="Acylphosphatase-like_dom_sf"/>
</dbReference>
<dbReference type="EC" id="6.2.-.-" evidence="10"/>
<protein>
    <recommendedName>
        <fullName evidence="10">Carbamoyltransferase</fullName>
        <ecNumber evidence="10">6.2.-.-</ecNumber>
    </recommendedName>
</protein>
<comment type="similarity">
    <text evidence="3 10">Belongs to the carbamoyltransferase HypF family.</text>
</comment>
<dbReference type="PROSITE" id="PS51160">
    <property type="entry name" value="ACYLPHOSPHATASE_3"/>
    <property type="match status" value="1"/>
</dbReference>
<feature type="domain" description="Acylphosphatase-like" evidence="12">
    <location>
        <begin position="1"/>
        <end position="83"/>
    </location>
</feature>
<dbReference type="InterPro" id="IPR055128">
    <property type="entry name" value="HypF_C_2"/>
</dbReference>
<dbReference type="Pfam" id="PF22521">
    <property type="entry name" value="HypF_C_2"/>
    <property type="match status" value="1"/>
</dbReference>
<dbReference type="InterPro" id="IPR001792">
    <property type="entry name" value="Acylphosphatase-like_dom"/>
</dbReference>
<evidence type="ECO:0000313" key="15">
    <source>
        <dbReference type="Proteomes" id="UP000737402"/>
    </source>
</evidence>
<name>A0ABS2P3F8_9BACI</name>
<dbReference type="Pfam" id="PF01300">
    <property type="entry name" value="Sua5_yciO_yrdC"/>
    <property type="match status" value="1"/>
</dbReference>
<comment type="similarity">
    <text evidence="2">Belongs to the acylphosphatase family.</text>
</comment>
<feature type="active site" evidence="11">
    <location>
        <position position="12"/>
    </location>
</feature>
<comment type="catalytic activity">
    <reaction evidence="9">
        <text>C-terminal L-cysteinyl-[HypE protein] + carbamoyl phosphate + ATP + H2O = C-terminal S-carboxamide-L-cysteinyl-[HypE protein] + AMP + phosphate + diphosphate + H(+)</text>
        <dbReference type="Rhea" id="RHEA:55636"/>
        <dbReference type="Rhea" id="RHEA-COMP:14247"/>
        <dbReference type="Rhea" id="RHEA-COMP:14392"/>
        <dbReference type="ChEBI" id="CHEBI:15377"/>
        <dbReference type="ChEBI" id="CHEBI:15378"/>
        <dbReference type="ChEBI" id="CHEBI:30616"/>
        <dbReference type="ChEBI" id="CHEBI:33019"/>
        <dbReference type="ChEBI" id="CHEBI:43474"/>
        <dbReference type="ChEBI" id="CHEBI:58228"/>
        <dbReference type="ChEBI" id="CHEBI:76913"/>
        <dbReference type="ChEBI" id="CHEBI:139126"/>
        <dbReference type="ChEBI" id="CHEBI:456215"/>
    </reaction>
</comment>
<proteinExistence type="inferred from homology"/>
<evidence type="ECO:0000256" key="6">
    <source>
        <dbReference type="ARBA" id="ARBA00022771"/>
    </source>
</evidence>
<evidence type="ECO:0000256" key="4">
    <source>
        <dbReference type="ARBA" id="ARBA00022598"/>
    </source>
</evidence>
<comment type="caution">
    <text evidence="14">The sequence shown here is derived from an EMBL/GenBank/DDBJ whole genome shotgun (WGS) entry which is preliminary data.</text>
</comment>
<dbReference type="PANTHER" id="PTHR42959">
    <property type="entry name" value="CARBAMOYLTRANSFERASE"/>
    <property type="match status" value="1"/>
</dbReference>
<evidence type="ECO:0000256" key="10">
    <source>
        <dbReference type="PIRNR" id="PIRNR006256"/>
    </source>
</evidence>
<keyword evidence="6" id="KW-0863">Zinc-finger</keyword>
<dbReference type="Gene3D" id="3.30.420.360">
    <property type="match status" value="1"/>
</dbReference>
<evidence type="ECO:0000256" key="3">
    <source>
        <dbReference type="ARBA" id="ARBA00008097"/>
    </source>
</evidence>
<keyword evidence="4" id="KW-0436">Ligase</keyword>
<dbReference type="InterPro" id="IPR004421">
    <property type="entry name" value="Carbamoyltransferase_HypF"/>
</dbReference>
<evidence type="ECO:0000256" key="11">
    <source>
        <dbReference type="PROSITE-ProRule" id="PRU00520"/>
    </source>
</evidence>
<dbReference type="InterPro" id="IPR017945">
    <property type="entry name" value="DHBP_synth_RibB-like_a/b_dom"/>
</dbReference>
<dbReference type="InterPro" id="IPR017968">
    <property type="entry name" value="Acylphosphatase_CS"/>
</dbReference>
<accession>A0ABS2P3F8</accession>
<keyword evidence="11" id="KW-0378">Hydrolase</keyword>
<keyword evidence="5" id="KW-0479">Metal-binding</keyword>
<dbReference type="Gene3D" id="3.30.110.120">
    <property type="match status" value="1"/>
</dbReference>
<evidence type="ECO:0000256" key="5">
    <source>
        <dbReference type="ARBA" id="ARBA00022723"/>
    </source>
</evidence>
<dbReference type="SUPFAM" id="SSF55821">
    <property type="entry name" value="YrdC/RibB"/>
    <property type="match status" value="1"/>
</dbReference>
<dbReference type="Proteomes" id="UP000737402">
    <property type="component" value="Unassembled WGS sequence"/>
</dbReference>
<gene>
    <name evidence="14" type="ORF">JOC95_003106</name>
</gene>
<evidence type="ECO:0000256" key="7">
    <source>
        <dbReference type="ARBA" id="ARBA00022833"/>
    </source>
</evidence>
<sequence length="772" mass="86518">MVKGRVQGVGFRPFIYALSKKYKLHGTVHNNLDCVIIHVEGDSDNLNNMVGDLQKSPPKLAKINEIIIKEIPNGNFQDFTIISSQGSGSSIPRISADAAICDQCVEEMKDPQNRRYRYPFINCTQCGPRYTIVQALPYDRPNTTMKEFAMCGDCQKEYEDPGDRRHHAQPICCPVCGPTITLHNRDGIAVADDYDAITETVNLIKKGNIIAIKGIGGYHLACDANQAEAIHKIRLRKKRPHRPLGIMVKSLEVAKSLCHITKSEEEILTGPEMPIVVLQKKKGRLLPENLSPGLSTLGIMLPYTPLHHLLFENDMLDCLVMTSANPSGYPILYKSDCLEHIKDISDYLLNHNRNIYLPIDDSVVQFDRENMLYLRQGRGMVPDPIKTYFKVDEIIALGGNQKNTFAVGKQQHIVLSPHIGDLDNEEMIQSFQEQLQHFKAWLGVKGKYLAVDKHPLYATSYIGKESEGKLIAIQHHHAHHVSCMEDNGLKKPCLGIILDGTGYGEDGRIWGFEFLYGDAASFERLAHLQYTPLPGGEIAVKEPWRNAVGMLTFYWGQEGVELSRNLFPEKSSEISILSNLINNNLHTPMAGTCGRLFDSISAILGICTISTYEGEAAIKLSDYMLREPMDSSATTYPYHIKKNISDQLQVDFSPMIYQIVQERLNRQPLPTIIQKFHRTIVSCCVDTILRLMKMRPDLNKDVVLSGGSFQNVYLARNIQCSLQKEGFNVYIQRNVPCHDGGLSLGQIIIASQAIAQNKKGGDDFCASEYLQG</sequence>
<evidence type="ECO:0000256" key="2">
    <source>
        <dbReference type="ARBA" id="ARBA00005614"/>
    </source>
</evidence>
<dbReference type="Gene3D" id="3.30.420.40">
    <property type="match status" value="1"/>
</dbReference>
<organism evidence="14 15">
    <name type="scientific">Sutcliffiella tianshenii</name>
    <dbReference type="NCBI Taxonomy" id="1463404"/>
    <lineage>
        <taxon>Bacteria</taxon>
        <taxon>Bacillati</taxon>
        <taxon>Bacillota</taxon>
        <taxon>Bacilli</taxon>
        <taxon>Bacillales</taxon>
        <taxon>Bacillaceae</taxon>
        <taxon>Sutcliffiella</taxon>
    </lineage>
</organism>
<dbReference type="PIRSF" id="PIRSF006256">
    <property type="entry name" value="CMPcnvr_hdrg_mat"/>
    <property type="match status" value="1"/>
</dbReference>
<dbReference type="InterPro" id="IPR051060">
    <property type="entry name" value="Carbamoyltrans_HypF-like"/>
</dbReference>
<comment type="catalytic activity">
    <reaction evidence="8 11">
        <text>an acyl phosphate + H2O = a carboxylate + phosphate + H(+)</text>
        <dbReference type="Rhea" id="RHEA:14965"/>
        <dbReference type="ChEBI" id="CHEBI:15377"/>
        <dbReference type="ChEBI" id="CHEBI:15378"/>
        <dbReference type="ChEBI" id="CHEBI:29067"/>
        <dbReference type="ChEBI" id="CHEBI:43474"/>
        <dbReference type="ChEBI" id="CHEBI:59918"/>
        <dbReference type="EC" id="3.6.1.7"/>
    </reaction>
</comment>
<dbReference type="SUPFAM" id="SSF54975">
    <property type="entry name" value="Acylphosphatase/BLUF domain-like"/>
    <property type="match status" value="1"/>
</dbReference>
<evidence type="ECO:0000256" key="8">
    <source>
        <dbReference type="ARBA" id="ARBA00047645"/>
    </source>
</evidence>
<dbReference type="EMBL" id="JAFBED010000006">
    <property type="protein sequence ID" value="MBM7621233.1"/>
    <property type="molecule type" value="Genomic_DNA"/>
</dbReference>
<dbReference type="InterPro" id="IPR041440">
    <property type="entry name" value="HypF_C"/>
</dbReference>
<dbReference type="NCBIfam" id="TIGR00143">
    <property type="entry name" value="hypF"/>
    <property type="match status" value="1"/>
</dbReference>
<dbReference type="InterPro" id="IPR011125">
    <property type="entry name" value="Znf_HypF"/>
</dbReference>
<feature type="active site" evidence="11">
    <location>
        <position position="30"/>
    </location>
</feature>
<dbReference type="PANTHER" id="PTHR42959:SF1">
    <property type="entry name" value="CARBAMOYLTRANSFERASE HYPF"/>
    <property type="match status" value="1"/>
</dbReference>
<evidence type="ECO:0000256" key="1">
    <source>
        <dbReference type="ARBA" id="ARBA00004711"/>
    </source>
</evidence>
<keyword evidence="7" id="KW-0862">Zinc</keyword>
<feature type="domain" description="YrdC-like" evidence="13">
    <location>
        <begin position="194"/>
        <end position="379"/>
    </location>
</feature>
<dbReference type="PROSITE" id="PS51163">
    <property type="entry name" value="YRDC"/>
    <property type="match status" value="1"/>
</dbReference>
<dbReference type="Pfam" id="PF00708">
    <property type="entry name" value="Acylphosphatase"/>
    <property type="match status" value="1"/>
</dbReference>
<dbReference type="InterPro" id="IPR006070">
    <property type="entry name" value="Sua5-like_dom"/>
</dbReference>
<evidence type="ECO:0000259" key="12">
    <source>
        <dbReference type="PROSITE" id="PS51160"/>
    </source>
</evidence>
<reference evidence="14 15" key="1">
    <citation type="submission" date="2021-01" db="EMBL/GenBank/DDBJ databases">
        <title>Genomic Encyclopedia of Type Strains, Phase IV (KMG-IV): sequencing the most valuable type-strain genomes for metagenomic binning, comparative biology and taxonomic classification.</title>
        <authorList>
            <person name="Goeker M."/>
        </authorList>
    </citation>
    <scope>NUCLEOTIDE SEQUENCE [LARGE SCALE GENOMIC DNA]</scope>
    <source>
        <strain evidence="14 15">DSM 25879</strain>
    </source>
</reference>
<evidence type="ECO:0000259" key="13">
    <source>
        <dbReference type="PROSITE" id="PS51163"/>
    </source>
</evidence>
<dbReference type="PROSITE" id="PS00150">
    <property type="entry name" value="ACYLPHOSPHATASE_1"/>
    <property type="match status" value="1"/>
</dbReference>